<proteinExistence type="predicted"/>
<accession>A0A0F9WU30</accession>
<feature type="transmembrane region" description="Helical" evidence="1">
    <location>
        <begin position="251"/>
        <end position="270"/>
    </location>
</feature>
<keyword evidence="1" id="KW-0812">Transmembrane</keyword>
<gene>
    <name evidence="2" type="ORF">LCGC14_0310180</name>
</gene>
<sequence length="271" mass="30002">MPTKEHFINTYKSFGKAELYRQWHDVIFYSVWLRLQDGMLVPALLDVSGNVALTATPDRAEATAFLNRLDSPAGSRPVVVNRTLEELSRFCSAKGLLLNWSNQSLTLDSNLLQLMGYSAAAQTPSLGEVFIQAEARSYPLTHGPCSEAEAVAAQAWTLTPVGGRVASAKVEETWIVYEDDNHFLLPDSALVKKTCHRDELEPQLLVLYDKWKQVPEIVTVHPPLVDSNTGLQSPEQAAQQRSAEAPPVRSLFLYLLGATVLMFLSVHIGLE</sequence>
<name>A0A0F9WU30_9ZZZZ</name>
<reference evidence="2" key="1">
    <citation type="journal article" date="2015" name="Nature">
        <title>Complex archaea that bridge the gap between prokaryotes and eukaryotes.</title>
        <authorList>
            <person name="Spang A."/>
            <person name="Saw J.H."/>
            <person name="Jorgensen S.L."/>
            <person name="Zaremba-Niedzwiedzka K."/>
            <person name="Martijn J."/>
            <person name="Lind A.E."/>
            <person name="van Eijk R."/>
            <person name="Schleper C."/>
            <person name="Guy L."/>
            <person name="Ettema T.J."/>
        </authorList>
    </citation>
    <scope>NUCLEOTIDE SEQUENCE</scope>
</reference>
<evidence type="ECO:0000313" key="2">
    <source>
        <dbReference type="EMBL" id="KKN82358.1"/>
    </source>
</evidence>
<comment type="caution">
    <text evidence="2">The sequence shown here is derived from an EMBL/GenBank/DDBJ whole genome shotgun (WGS) entry which is preliminary data.</text>
</comment>
<organism evidence="2">
    <name type="scientific">marine sediment metagenome</name>
    <dbReference type="NCBI Taxonomy" id="412755"/>
    <lineage>
        <taxon>unclassified sequences</taxon>
        <taxon>metagenomes</taxon>
        <taxon>ecological metagenomes</taxon>
    </lineage>
</organism>
<keyword evidence="1" id="KW-1133">Transmembrane helix</keyword>
<protein>
    <submittedName>
        <fullName evidence="2">Uncharacterized protein</fullName>
    </submittedName>
</protein>
<dbReference type="AlphaFoldDB" id="A0A0F9WU30"/>
<keyword evidence="1" id="KW-0472">Membrane</keyword>
<dbReference type="EMBL" id="LAZR01000202">
    <property type="protein sequence ID" value="KKN82358.1"/>
    <property type="molecule type" value="Genomic_DNA"/>
</dbReference>
<evidence type="ECO:0000256" key="1">
    <source>
        <dbReference type="SAM" id="Phobius"/>
    </source>
</evidence>